<dbReference type="RefSeq" id="WP_378164461.1">
    <property type="nucleotide sequence ID" value="NZ_JBHSBU010000001.1"/>
</dbReference>
<sequence>MDIPVTALASLTTPSVAPAALPAADVPLTEQQYFQQLLNTSSVPTSQAVTPAGATATTAPATVGDAILDGLRGVSRDFQQRWQKVDATLSDPAKLVSVTDMLRLQSQMLQLSVQYEMVGKAVSRSTQNIEQLIKIQ</sequence>
<gene>
    <name evidence="2" type="primary">sctI</name>
    <name evidence="2" type="ORF">ACFOW7_11900</name>
</gene>
<comment type="caution">
    <text evidence="2">The sequence shown here is derived from an EMBL/GenBank/DDBJ whole genome shotgun (WGS) entry which is preliminary data.</text>
</comment>
<dbReference type="EMBL" id="JBHSBU010000001">
    <property type="protein sequence ID" value="MFC4160051.1"/>
    <property type="molecule type" value="Genomic_DNA"/>
</dbReference>
<proteinExistence type="predicted"/>
<organism evidence="2 3">
    <name type="scientific">Chitinimonas lacunae</name>
    <dbReference type="NCBI Taxonomy" id="1963018"/>
    <lineage>
        <taxon>Bacteria</taxon>
        <taxon>Pseudomonadati</taxon>
        <taxon>Pseudomonadota</taxon>
        <taxon>Betaproteobacteria</taxon>
        <taxon>Neisseriales</taxon>
        <taxon>Chitinibacteraceae</taxon>
        <taxon>Chitinimonas</taxon>
    </lineage>
</organism>
<name>A0ABV8MSU9_9NEIS</name>
<keyword evidence="3" id="KW-1185">Reference proteome</keyword>
<evidence type="ECO:0000256" key="1">
    <source>
        <dbReference type="SAM" id="SignalP"/>
    </source>
</evidence>
<accession>A0ABV8MSU9</accession>
<dbReference type="Pfam" id="PF17001">
    <property type="entry name" value="T3SS_basalb_I"/>
    <property type="match status" value="1"/>
</dbReference>
<evidence type="ECO:0000313" key="3">
    <source>
        <dbReference type="Proteomes" id="UP001595791"/>
    </source>
</evidence>
<dbReference type="InterPro" id="IPR012670">
    <property type="entry name" value="T3SS_YscI/HrpB"/>
</dbReference>
<feature type="chain" id="PRO_5046988903" evidence="1">
    <location>
        <begin position="20"/>
        <end position="136"/>
    </location>
</feature>
<dbReference type="Proteomes" id="UP001595791">
    <property type="component" value="Unassembled WGS sequence"/>
</dbReference>
<dbReference type="NCBIfam" id="TIGR02497">
    <property type="entry name" value="yscI_hrpB_dom"/>
    <property type="match status" value="1"/>
</dbReference>
<feature type="signal peptide" evidence="1">
    <location>
        <begin position="1"/>
        <end position="19"/>
    </location>
</feature>
<keyword evidence="1" id="KW-0732">Signal</keyword>
<reference evidence="3" key="1">
    <citation type="journal article" date="2019" name="Int. J. Syst. Evol. Microbiol.">
        <title>The Global Catalogue of Microorganisms (GCM) 10K type strain sequencing project: providing services to taxonomists for standard genome sequencing and annotation.</title>
        <authorList>
            <consortium name="The Broad Institute Genomics Platform"/>
            <consortium name="The Broad Institute Genome Sequencing Center for Infectious Disease"/>
            <person name="Wu L."/>
            <person name="Ma J."/>
        </authorList>
    </citation>
    <scope>NUCLEOTIDE SEQUENCE [LARGE SCALE GENOMIC DNA]</scope>
    <source>
        <strain evidence="3">LMG 29894</strain>
    </source>
</reference>
<protein>
    <submittedName>
        <fullName evidence="2">Type III secretion system inner rod subunit SctI</fullName>
    </submittedName>
</protein>
<evidence type="ECO:0000313" key="2">
    <source>
        <dbReference type="EMBL" id="MFC4160051.1"/>
    </source>
</evidence>